<dbReference type="CDD" id="cd03219">
    <property type="entry name" value="ABC_Mj1267_LivG_branched"/>
    <property type="match status" value="1"/>
</dbReference>
<evidence type="ECO:0000313" key="5">
    <source>
        <dbReference type="EMBL" id="WAP69841.1"/>
    </source>
</evidence>
<dbReference type="InterPro" id="IPR051120">
    <property type="entry name" value="ABC_AA/LPS_Transport"/>
</dbReference>
<evidence type="ECO:0000256" key="3">
    <source>
        <dbReference type="ARBA" id="ARBA00022840"/>
    </source>
</evidence>
<feature type="domain" description="ABC transporter" evidence="4">
    <location>
        <begin position="5"/>
        <end position="253"/>
    </location>
</feature>
<evidence type="ECO:0000313" key="6">
    <source>
        <dbReference type="Proteomes" id="UP001164020"/>
    </source>
</evidence>
<keyword evidence="6" id="KW-1185">Reference proteome</keyword>
<dbReference type="Proteomes" id="UP001164020">
    <property type="component" value="Chromosome"/>
</dbReference>
<name>A0ABY7C170_9HYPH</name>
<dbReference type="PROSITE" id="PS50893">
    <property type="entry name" value="ABC_TRANSPORTER_2"/>
    <property type="match status" value="1"/>
</dbReference>
<protein>
    <submittedName>
        <fullName evidence="5">ABC transporter ATP-binding protein</fullName>
    </submittedName>
</protein>
<dbReference type="Gene3D" id="3.40.50.300">
    <property type="entry name" value="P-loop containing nucleotide triphosphate hydrolases"/>
    <property type="match status" value="1"/>
</dbReference>
<dbReference type="GO" id="GO:0005524">
    <property type="term" value="F:ATP binding"/>
    <property type="evidence" value="ECO:0007669"/>
    <property type="project" value="UniProtKB-KW"/>
</dbReference>
<dbReference type="RefSeq" id="WP_268882270.1">
    <property type="nucleotide sequence ID" value="NZ_CP114029.1"/>
</dbReference>
<evidence type="ECO:0000256" key="2">
    <source>
        <dbReference type="ARBA" id="ARBA00022741"/>
    </source>
</evidence>
<dbReference type="InterPro" id="IPR003439">
    <property type="entry name" value="ABC_transporter-like_ATP-bd"/>
</dbReference>
<dbReference type="SUPFAM" id="SSF52540">
    <property type="entry name" value="P-loop containing nucleoside triphosphate hydrolases"/>
    <property type="match status" value="1"/>
</dbReference>
<sequence length="258" mass="27518">MSGFLKLNGLGKRFGGLAALTDVTFEATEGKVTGLIGPNGAGKTTCFNLLTGTFAPTAGKVLFQGKDITGLPPHKVVEAGLARTFQSATTFPKASVRENIMRGALLRHPLGPVASILGGATAKRAVSRAEETVVEVMDALELTPYADREAGTLAYGHQKRLGVAIGLATRPRILLLDEPAAGLNPDEVDRFGQMLTMLKERFDLSMLIVEHHMRLIMRICDHIVVLDHGEMIAEGSPAEIQKDPRVIEAYLGGDAHAG</sequence>
<dbReference type="PANTHER" id="PTHR45772">
    <property type="entry name" value="CONSERVED COMPONENT OF ABC TRANSPORTER FOR NATURAL AMINO ACIDS-RELATED"/>
    <property type="match status" value="1"/>
</dbReference>
<evidence type="ECO:0000259" key="4">
    <source>
        <dbReference type="PROSITE" id="PS50893"/>
    </source>
</evidence>
<organism evidence="5 6">
    <name type="scientific">Jiella pelagia</name>
    <dbReference type="NCBI Taxonomy" id="2986949"/>
    <lineage>
        <taxon>Bacteria</taxon>
        <taxon>Pseudomonadati</taxon>
        <taxon>Pseudomonadota</taxon>
        <taxon>Alphaproteobacteria</taxon>
        <taxon>Hyphomicrobiales</taxon>
        <taxon>Aurantimonadaceae</taxon>
        <taxon>Jiella</taxon>
    </lineage>
</organism>
<accession>A0ABY7C170</accession>
<keyword evidence="3 5" id="KW-0067">ATP-binding</keyword>
<dbReference type="Pfam" id="PF00005">
    <property type="entry name" value="ABC_tran"/>
    <property type="match status" value="1"/>
</dbReference>
<evidence type="ECO:0000256" key="1">
    <source>
        <dbReference type="ARBA" id="ARBA00022448"/>
    </source>
</evidence>
<dbReference type="InterPro" id="IPR027417">
    <property type="entry name" value="P-loop_NTPase"/>
</dbReference>
<dbReference type="InterPro" id="IPR032823">
    <property type="entry name" value="BCA_ABC_TP_C"/>
</dbReference>
<keyword evidence="2" id="KW-0547">Nucleotide-binding</keyword>
<keyword evidence="1" id="KW-0813">Transport</keyword>
<dbReference type="PANTHER" id="PTHR45772:SF4">
    <property type="entry name" value="ABC TRANSPORTER ATP-BINDING PROTEIN"/>
    <property type="match status" value="1"/>
</dbReference>
<reference evidence="5" key="1">
    <citation type="submission" date="2022-12" db="EMBL/GenBank/DDBJ databases">
        <title>Jiella pelagia sp. nov., isolated from phosphonate enriched culture of Northwest Pacific surface seawater.</title>
        <authorList>
            <person name="Shin D.Y."/>
            <person name="Hwang C.Y."/>
        </authorList>
    </citation>
    <scope>NUCLEOTIDE SEQUENCE</scope>
    <source>
        <strain evidence="5">HL-NP1</strain>
    </source>
</reference>
<dbReference type="SMART" id="SM00382">
    <property type="entry name" value="AAA"/>
    <property type="match status" value="1"/>
</dbReference>
<proteinExistence type="predicted"/>
<dbReference type="EMBL" id="CP114029">
    <property type="protein sequence ID" value="WAP69841.1"/>
    <property type="molecule type" value="Genomic_DNA"/>
</dbReference>
<dbReference type="InterPro" id="IPR003593">
    <property type="entry name" value="AAA+_ATPase"/>
</dbReference>
<dbReference type="Pfam" id="PF12399">
    <property type="entry name" value="BCA_ABC_TP_C"/>
    <property type="match status" value="1"/>
</dbReference>
<gene>
    <name evidence="5" type="ORF">OH818_06485</name>
</gene>